<gene>
    <name evidence="1" type="ORF">B1H20_16845</name>
</gene>
<dbReference type="RefSeq" id="WP_083192810.1">
    <property type="nucleotide sequence ID" value="NZ_CP020570.1"/>
</dbReference>
<accession>A0A1V0UCS3</accession>
<organism evidence="1 2">
    <name type="scientific">Streptomyces violaceoruber</name>
    <dbReference type="NCBI Taxonomy" id="1935"/>
    <lineage>
        <taxon>Bacteria</taxon>
        <taxon>Bacillati</taxon>
        <taxon>Actinomycetota</taxon>
        <taxon>Actinomycetes</taxon>
        <taxon>Kitasatosporales</taxon>
        <taxon>Streptomycetaceae</taxon>
        <taxon>Streptomyces</taxon>
        <taxon>Streptomyces violaceoruber group</taxon>
    </lineage>
</organism>
<protein>
    <submittedName>
        <fullName evidence="1">Uncharacterized protein</fullName>
    </submittedName>
</protein>
<sequence length="80" mass="8965">MTDLLRCPIEDCPTEADEVDLYDHLADEHERSELVDRLVALAPDLPYHRAVECEKCGTYGARPGDHPLCADCEAEIRLSP</sequence>
<reference evidence="1 2" key="1">
    <citation type="submission" date="2017-03" db="EMBL/GenBank/DDBJ databases">
        <title>Complete Genome Sequence of a natural compounds producer, Streptomyces violaceus S21.</title>
        <authorList>
            <person name="Zhong C."/>
            <person name="Zhao Z."/>
            <person name="Fu J."/>
            <person name="Zong G."/>
            <person name="Qin R."/>
            <person name="Cao G."/>
        </authorList>
    </citation>
    <scope>NUCLEOTIDE SEQUENCE [LARGE SCALE GENOMIC DNA]</scope>
    <source>
        <strain evidence="1 2">S21</strain>
    </source>
</reference>
<dbReference type="AlphaFoldDB" id="A0A1V0UCS3"/>
<proteinExistence type="predicted"/>
<dbReference type="KEGG" id="svu:B1H20_16845"/>
<dbReference type="STRING" id="1935.B1H20_16845"/>
<dbReference type="Proteomes" id="UP000192445">
    <property type="component" value="Chromosome"/>
</dbReference>
<evidence type="ECO:0000313" key="2">
    <source>
        <dbReference type="Proteomes" id="UP000192445"/>
    </source>
</evidence>
<evidence type="ECO:0000313" key="1">
    <source>
        <dbReference type="EMBL" id="ARF62870.1"/>
    </source>
</evidence>
<name>A0A1V0UCS3_STRVN</name>
<dbReference type="OrthoDB" id="4350917at2"/>
<dbReference type="EMBL" id="CP020570">
    <property type="protein sequence ID" value="ARF62870.1"/>
    <property type="molecule type" value="Genomic_DNA"/>
</dbReference>